<comment type="catalytic activity">
    <reaction evidence="7">
        <text>protoporphyrinogen IX + 3 a menaquinone = protoporphyrin IX + 3 a menaquinol</text>
        <dbReference type="Rhea" id="RHEA:27409"/>
        <dbReference type="Rhea" id="RHEA-COMP:9537"/>
        <dbReference type="Rhea" id="RHEA-COMP:9539"/>
        <dbReference type="ChEBI" id="CHEBI:16374"/>
        <dbReference type="ChEBI" id="CHEBI:18151"/>
        <dbReference type="ChEBI" id="CHEBI:57306"/>
        <dbReference type="ChEBI" id="CHEBI:57307"/>
        <dbReference type="EC" id="1.3.5.3"/>
    </reaction>
</comment>
<comment type="catalytic activity">
    <reaction evidence="7">
        <text>protoporphyrinogen IX + 3 a ubiquinone = protoporphyrin IX + 3 a ubiquinol</text>
        <dbReference type="Rhea" id="RHEA:63936"/>
        <dbReference type="Rhea" id="RHEA-COMP:9565"/>
        <dbReference type="Rhea" id="RHEA-COMP:9566"/>
        <dbReference type="ChEBI" id="CHEBI:16389"/>
        <dbReference type="ChEBI" id="CHEBI:17976"/>
        <dbReference type="ChEBI" id="CHEBI:57306"/>
        <dbReference type="ChEBI" id="CHEBI:57307"/>
    </reaction>
</comment>
<dbReference type="Gene3D" id="3.40.50.360">
    <property type="match status" value="1"/>
</dbReference>
<organism evidence="9 10">
    <name type="scientific">Thauera phenylacetica B4P</name>
    <dbReference type="NCBI Taxonomy" id="1234382"/>
    <lineage>
        <taxon>Bacteria</taxon>
        <taxon>Pseudomonadati</taxon>
        <taxon>Pseudomonadota</taxon>
        <taxon>Betaproteobacteria</taxon>
        <taxon>Rhodocyclales</taxon>
        <taxon>Zoogloeaceae</taxon>
        <taxon>Thauera</taxon>
    </lineage>
</organism>
<evidence type="ECO:0000256" key="5">
    <source>
        <dbReference type="ARBA" id="ARBA00023136"/>
    </source>
</evidence>
<dbReference type="UniPathway" id="UPA00251">
    <property type="reaction ID" value="UER00324"/>
</dbReference>
<dbReference type="SUPFAM" id="SSF52218">
    <property type="entry name" value="Flavoproteins"/>
    <property type="match status" value="1"/>
</dbReference>
<comment type="similarity">
    <text evidence="7">Belongs to the HemG family.</text>
</comment>
<dbReference type="GO" id="GO:0070819">
    <property type="term" value="F:menaquinone-dependent protoporphyrinogen oxidase activity"/>
    <property type="evidence" value="ECO:0007669"/>
    <property type="project" value="UniProtKB-UniRule"/>
</dbReference>
<gene>
    <name evidence="7" type="primary">hemG</name>
    <name evidence="9" type="ORF">C667_03328</name>
</gene>
<evidence type="ECO:0000256" key="1">
    <source>
        <dbReference type="ARBA" id="ARBA00022630"/>
    </source>
</evidence>
<dbReference type="OrthoDB" id="9795729at2"/>
<dbReference type="InterPro" id="IPR026816">
    <property type="entry name" value="Flavodoxin_dom"/>
</dbReference>
<comment type="cofactor">
    <cofactor evidence="7">
        <name>FMN</name>
        <dbReference type="ChEBI" id="CHEBI:58210"/>
    </cofactor>
    <text evidence="7">Binds 1 FMN non-covalently per subunit.</text>
</comment>
<feature type="domain" description="Flavodoxin-like" evidence="8">
    <location>
        <begin position="3"/>
        <end position="172"/>
    </location>
</feature>
<keyword evidence="7" id="KW-1003">Cell membrane</keyword>
<dbReference type="InterPro" id="IPR044264">
    <property type="entry name" value="HemG"/>
</dbReference>
<dbReference type="PANTHER" id="PTHR38030">
    <property type="entry name" value="PROTOPORPHYRINOGEN IX DEHYDROGENASE [MENAQUINONE]"/>
    <property type="match status" value="1"/>
</dbReference>
<proteinExistence type="inferred from homology"/>
<dbReference type="PROSITE" id="PS50902">
    <property type="entry name" value="FLAVODOXIN_LIKE"/>
    <property type="match status" value="1"/>
</dbReference>
<comment type="pathway">
    <text evidence="7">Porphyrin-containing compound metabolism; protoporphyrin-IX biosynthesis; protoporphyrin-IX from protoporphyrinogen-IX: step 1/1.</text>
</comment>
<dbReference type="GO" id="GO:0005886">
    <property type="term" value="C:plasma membrane"/>
    <property type="evidence" value="ECO:0007669"/>
    <property type="project" value="UniProtKB-SubCell"/>
</dbReference>
<protein>
    <recommendedName>
        <fullName evidence="7">Protoporphyrinogen IX dehydrogenase [quinone]</fullName>
        <ecNumber evidence="7">1.3.5.3</ecNumber>
    </recommendedName>
    <alternativeName>
        <fullName evidence="7">Protoporphyrinogen IX dehydrogenase [menaquinone]</fullName>
    </alternativeName>
    <alternativeName>
        <fullName evidence="7">Protoporphyrinogen IX dehydrogenase [ubiquinone]</fullName>
    </alternativeName>
    <alternativeName>
        <fullName evidence="7">Protoporphyrinogen oxidase</fullName>
        <shortName evidence="7">PPO</shortName>
    </alternativeName>
</protein>
<dbReference type="InterPro" id="IPR029039">
    <property type="entry name" value="Flavoprotein-like_sf"/>
</dbReference>
<keyword evidence="5" id="KW-0472">Membrane</keyword>
<name>N6Z3P6_9RHOO</name>
<dbReference type="RefSeq" id="WP_004356925.1">
    <property type="nucleotide sequence ID" value="NZ_AMXF01000010.1"/>
</dbReference>
<comment type="subcellular location">
    <subcellularLocation>
        <location evidence="7">Cell membrane</location>
        <topology evidence="7">Peripheral membrane protein</topology>
    </subcellularLocation>
</comment>
<keyword evidence="2 7" id="KW-0288">FMN</keyword>
<keyword evidence="1 7" id="KW-0285">Flavoprotein</keyword>
<dbReference type="Proteomes" id="UP000013047">
    <property type="component" value="Unassembled WGS sequence"/>
</dbReference>
<dbReference type="EC" id="1.3.5.3" evidence="7"/>
<comment type="function">
    <text evidence="7">Catalyzes the 6-electron oxidation of protoporphyrinogen IX to form protoporphyrin IX; under anaerobic conditions uses menaquinone as an electron acceptor, under aerobic conditions uses ubiquinone as an electron acceptor.</text>
</comment>
<keyword evidence="6 7" id="KW-0627">Porphyrin biosynthesis</keyword>
<dbReference type="GO" id="GO:0010181">
    <property type="term" value="F:FMN binding"/>
    <property type="evidence" value="ECO:0007669"/>
    <property type="project" value="UniProtKB-UniRule"/>
</dbReference>
<dbReference type="NCBIfam" id="NF008316">
    <property type="entry name" value="PRK11104.1"/>
    <property type="match status" value="1"/>
</dbReference>
<evidence type="ECO:0000256" key="6">
    <source>
        <dbReference type="ARBA" id="ARBA00023244"/>
    </source>
</evidence>
<comment type="catalytic activity">
    <reaction evidence="7">
        <text>protoporphyrinogen IX + 3 a quinone = protoporphyrin IX + 3 a quinol</text>
        <dbReference type="Rhea" id="RHEA:65032"/>
        <dbReference type="ChEBI" id="CHEBI:24646"/>
        <dbReference type="ChEBI" id="CHEBI:57306"/>
        <dbReference type="ChEBI" id="CHEBI:57307"/>
        <dbReference type="ChEBI" id="CHEBI:132124"/>
        <dbReference type="EC" id="1.3.5.3"/>
    </reaction>
</comment>
<evidence type="ECO:0000256" key="4">
    <source>
        <dbReference type="ARBA" id="ARBA00023002"/>
    </source>
</evidence>
<dbReference type="InterPro" id="IPR052200">
    <property type="entry name" value="Protoporphyrinogen_IX_DH"/>
</dbReference>
<accession>N6Z3P6</accession>
<keyword evidence="4 7" id="KW-0560">Oxidoreductase</keyword>
<sequence>MRLLIIYSTIDGHTLEICERIAAIVRDAGHEAELAEVAAVSAAQLDACDRVVIGASIRYGHHRPAVKAFIDRHQAALEARPNAFFSVNAVGRKPHKRQADTNPYVRKFLGQIRWKPQQIEVFGGKIEYPRYGFFDRNMIRLIMWITGGPTDPRSVTDFTDWAQVEAFARRLVQG</sequence>
<dbReference type="AlphaFoldDB" id="N6Z3P6"/>
<evidence type="ECO:0000256" key="2">
    <source>
        <dbReference type="ARBA" id="ARBA00022643"/>
    </source>
</evidence>
<keyword evidence="3 7" id="KW-0547">Nucleotide-binding</keyword>
<evidence type="ECO:0000256" key="7">
    <source>
        <dbReference type="HAMAP-Rule" id="MF_00853"/>
    </source>
</evidence>
<dbReference type="EMBL" id="AMXF01000010">
    <property type="protein sequence ID" value="ENO98515.1"/>
    <property type="molecule type" value="Genomic_DNA"/>
</dbReference>
<evidence type="ECO:0000256" key="3">
    <source>
        <dbReference type="ARBA" id="ARBA00022741"/>
    </source>
</evidence>
<comment type="caution">
    <text evidence="9">The sequence shown here is derived from an EMBL/GenBank/DDBJ whole genome shotgun (WGS) entry which is preliminary data.</text>
</comment>
<dbReference type="PANTHER" id="PTHR38030:SF2">
    <property type="entry name" value="PROTOPORPHYRINOGEN IX DEHYDROGENASE [QUINONE]"/>
    <property type="match status" value="1"/>
</dbReference>
<evidence type="ECO:0000313" key="9">
    <source>
        <dbReference type="EMBL" id="ENO98515.1"/>
    </source>
</evidence>
<dbReference type="GO" id="GO:0004729">
    <property type="term" value="F:oxygen-dependent protoporphyrinogen oxidase activity"/>
    <property type="evidence" value="ECO:0007669"/>
    <property type="project" value="InterPro"/>
</dbReference>
<evidence type="ECO:0000313" key="10">
    <source>
        <dbReference type="Proteomes" id="UP000013047"/>
    </source>
</evidence>
<dbReference type="HAMAP" id="MF_00853">
    <property type="entry name" value="HemG"/>
    <property type="match status" value="1"/>
</dbReference>
<dbReference type="GO" id="GO:0006782">
    <property type="term" value="P:protoporphyrinogen IX biosynthetic process"/>
    <property type="evidence" value="ECO:0007669"/>
    <property type="project" value="UniProtKB-UniRule"/>
</dbReference>
<keyword evidence="10" id="KW-1185">Reference proteome</keyword>
<dbReference type="Pfam" id="PF12724">
    <property type="entry name" value="Flavodoxin_5"/>
    <property type="match status" value="1"/>
</dbReference>
<evidence type="ECO:0000259" key="8">
    <source>
        <dbReference type="PROSITE" id="PS50902"/>
    </source>
</evidence>
<dbReference type="InterPro" id="IPR008254">
    <property type="entry name" value="Flavodoxin/NO_synth"/>
</dbReference>
<reference evidence="9 10" key="1">
    <citation type="submission" date="2012-09" db="EMBL/GenBank/DDBJ databases">
        <title>Draft Genome Sequences of 6 Strains from Genus Thauera.</title>
        <authorList>
            <person name="Liu B."/>
            <person name="Shapleigh J.P."/>
            <person name="Frostegard A.H."/>
        </authorList>
    </citation>
    <scope>NUCLEOTIDE SEQUENCE [LARGE SCALE GENOMIC DNA]</scope>
    <source>
        <strain evidence="9 10">B4P</strain>
    </source>
</reference>